<evidence type="ECO:0000256" key="1">
    <source>
        <dbReference type="ARBA" id="ARBA00001049"/>
    </source>
</evidence>
<keyword evidence="7" id="KW-0865">Zymogen</keyword>
<sequence>MMPPKRSWPACMPSGGLPGFPTQPRCRTRREVDMCRLCCLLLALGLSIAACHAPQPLQPTSESSSPVQDEPSAAQVIPPGQVPPDERPPVVTPDISLEPLEKISPVAPSAPVFPVAAEEPFGVVAAVHPLAVAAGMRVLSGGGNAVDAAVAAALTLGVVDGYNSGIGGGCLILVRASGGELLAIDGRETAPRLADREMFLHTGEADPDLSRNGPLAVGTPGTLAAYRLLLDKAGTKKLSDLIRPAADLAEQGFLIDGRYADRLRRVAGRLKRDPGSAAIFLDRRGRPWPAGHRLRQPDLAASYRSIAREGIAWFYRGAYARSLDRWMRAHGGVLRFADLADYRPVHRQPIRSGYRGLTIVGFPPPSSGGVLVAEILNILQHFPLARLPAGPRLHLVAEAEKRAFADRAFWLGDADFVPVPRGLLDKGYAAELAAGIDTEMATPVPVAGTPPRAASDLFEHHTTHIAAADRAGNWVAITATLNTSFGAKVVVPGSGIVLNNEMDDFAVAPGVPNSFGLVGAEANSVASGKRPLSSMSPTLVLQGKKPILTLGAAGGPTIISQVVQVLINRFDLGMTLPAAVAAPRIHHQWRPDRLRVERRLSLPVRRVLEKAGHRLQTRGTIGVTQAVGRDREGHLRAVIDPRLQAE</sequence>
<dbReference type="SUPFAM" id="SSF56235">
    <property type="entry name" value="N-terminal nucleophile aminohydrolases (Ntn hydrolases)"/>
    <property type="match status" value="1"/>
</dbReference>
<name>A0A2K2HA89_9BACT</name>
<dbReference type="GO" id="GO:0006751">
    <property type="term" value="P:glutathione catabolic process"/>
    <property type="evidence" value="ECO:0007669"/>
    <property type="project" value="UniProtKB-UniRule"/>
</dbReference>
<comment type="similarity">
    <text evidence="7">Belongs to the gamma-glutamyltransferase family.</text>
</comment>
<keyword evidence="7 9" id="KW-0808">Transferase</keyword>
<evidence type="ECO:0000256" key="6">
    <source>
        <dbReference type="PIRSR" id="PIRSR600101-2"/>
    </source>
</evidence>
<accession>A0A2K2HA89</accession>
<dbReference type="InterPro" id="IPR000101">
    <property type="entry name" value="GGT_peptidase"/>
</dbReference>
<evidence type="ECO:0000256" key="5">
    <source>
        <dbReference type="PIRSR" id="PIRSR600101-1"/>
    </source>
</evidence>
<dbReference type="EC" id="2.3.2.2" evidence="7"/>
<feature type="compositionally biased region" description="Polar residues" evidence="8">
    <location>
        <begin position="58"/>
        <end position="67"/>
    </location>
</feature>
<organism evidence="9 10">
    <name type="scientific">Geothermobacter hydrogeniphilus</name>
    <dbReference type="NCBI Taxonomy" id="1969733"/>
    <lineage>
        <taxon>Bacteria</taxon>
        <taxon>Pseudomonadati</taxon>
        <taxon>Thermodesulfobacteriota</taxon>
        <taxon>Desulfuromonadia</taxon>
        <taxon>Desulfuromonadales</taxon>
        <taxon>Geothermobacteraceae</taxon>
        <taxon>Geothermobacter</taxon>
    </lineage>
</organism>
<feature type="binding site" evidence="6">
    <location>
        <begin position="480"/>
        <end position="482"/>
    </location>
    <ligand>
        <name>L-glutamate</name>
        <dbReference type="ChEBI" id="CHEBI:29985"/>
    </ligand>
</feature>
<keyword evidence="7" id="KW-0378">Hydrolase</keyword>
<feature type="binding site" evidence="6">
    <location>
        <position position="187"/>
    </location>
    <ligand>
        <name>L-glutamate</name>
        <dbReference type="ChEBI" id="CHEBI:29985"/>
    </ligand>
</feature>
<dbReference type="InterPro" id="IPR051792">
    <property type="entry name" value="GGT_bact"/>
</dbReference>
<dbReference type="GO" id="GO:0006750">
    <property type="term" value="P:glutathione biosynthetic process"/>
    <property type="evidence" value="ECO:0007669"/>
    <property type="project" value="UniProtKB-KW"/>
</dbReference>
<feature type="region of interest" description="Disordered" evidence="8">
    <location>
        <begin position="56"/>
        <end position="91"/>
    </location>
</feature>
<evidence type="ECO:0000256" key="2">
    <source>
        <dbReference type="ARBA" id="ARBA00001089"/>
    </source>
</evidence>
<keyword evidence="7" id="KW-0317">Glutathione biosynthesis</keyword>
<dbReference type="Gene3D" id="3.60.20.40">
    <property type="match status" value="1"/>
</dbReference>
<dbReference type="Pfam" id="PF01019">
    <property type="entry name" value="G_glu_transpept"/>
    <property type="match status" value="1"/>
</dbReference>
<keyword evidence="3 7" id="KW-0012">Acyltransferase</keyword>
<dbReference type="PANTHER" id="PTHR43199:SF6">
    <property type="entry name" value="GLUTATHIONE HYDROLASE PROENZYME"/>
    <property type="match status" value="1"/>
</dbReference>
<feature type="active site" description="Nucleophile" evidence="5">
    <location>
        <position position="462"/>
    </location>
</feature>
<comment type="caution">
    <text evidence="9">The sequence shown here is derived from an EMBL/GenBank/DDBJ whole genome shotgun (WGS) entry which is preliminary data.</text>
</comment>
<protein>
    <recommendedName>
        <fullName evidence="7">Glutathione hydrolase proenzyme</fullName>
        <ecNumber evidence="7">2.3.2.2</ecNumber>
        <ecNumber evidence="7">3.4.19.13</ecNumber>
    </recommendedName>
    <component>
        <recommendedName>
            <fullName evidence="7">Glutathione hydrolase large chain</fullName>
        </recommendedName>
    </component>
    <component>
        <recommendedName>
            <fullName evidence="7">Glutathione hydrolase small chain</fullName>
        </recommendedName>
    </component>
</protein>
<dbReference type="AlphaFoldDB" id="A0A2K2HA89"/>
<comment type="PTM">
    <text evidence="7">Cleaved by autocatalysis into a large and a small subunit.</text>
</comment>
<dbReference type="InterPro" id="IPR043137">
    <property type="entry name" value="GGT_ssub_C"/>
</dbReference>
<comment type="subunit">
    <text evidence="7">This enzyme consists of two polypeptide chains, which are synthesized in precursor form from a single polypeptide.</text>
</comment>
<dbReference type="EMBL" id="PPFX01000016">
    <property type="protein sequence ID" value="PNU20216.1"/>
    <property type="molecule type" value="Genomic_DNA"/>
</dbReference>
<dbReference type="GO" id="GO:0036374">
    <property type="term" value="F:glutathione hydrolase activity"/>
    <property type="evidence" value="ECO:0007669"/>
    <property type="project" value="UniProtKB-UniRule"/>
</dbReference>
<dbReference type="InterPro" id="IPR029055">
    <property type="entry name" value="Ntn_hydrolases_N"/>
</dbReference>
<evidence type="ECO:0000256" key="4">
    <source>
        <dbReference type="ARBA" id="ARBA00047417"/>
    </source>
</evidence>
<dbReference type="UniPathway" id="UPA00204"/>
<comment type="catalytic activity">
    <reaction evidence="4 7">
        <text>an N-terminal (5-L-glutamyl)-[peptide] + an alpha-amino acid = 5-L-glutamyl amino acid + an N-terminal L-alpha-aminoacyl-[peptide]</text>
        <dbReference type="Rhea" id="RHEA:23904"/>
        <dbReference type="Rhea" id="RHEA-COMP:9780"/>
        <dbReference type="Rhea" id="RHEA-COMP:9795"/>
        <dbReference type="ChEBI" id="CHEBI:77644"/>
        <dbReference type="ChEBI" id="CHEBI:78597"/>
        <dbReference type="ChEBI" id="CHEBI:78599"/>
        <dbReference type="ChEBI" id="CHEBI:78608"/>
        <dbReference type="EC" id="2.3.2.2"/>
    </reaction>
</comment>
<dbReference type="PANTHER" id="PTHR43199">
    <property type="entry name" value="GLUTATHIONE HYDROLASE"/>
    <property type="match status" value="1"/>
</dbReference>
<dbReference type="EC" id="3.4.19.13" evidence="7"/>
<dbReference type="InterPro" id="IPR043138">
    <property type="entry name" value="GGT_lsub"/>
</dbReference>
<dbReference type="NCBIfam" id="TIGR00066">
    <property type="entry name" value="g_glut_trans"/>
    <property type="match status" value="1"/>
</dbReference>
<evidence type="ECO:0000313" key="9">
    <source>
        <dbReference type="EMBL" id="PNU20216.1"/>
    </source>
</evidence>
<dbReference type="PRINTS" id="PR01210">
    <property type="entry name" value="GGTRANSPTASE"/>
</dbReference>
<comment type="catalytic activity">
    <reaction evidence="2 7">
        <text>glutathione + H2O = L-cysteinylglycine + L-glutamate</text>
        <dbReference type="Rhea" id="RHEA:28807"/>
        <dbReference type="ChEBI" id="CHEBI:15377"/>
        <dbReference type="ChEBI" id="CHEBI:29985"/>
        <dbReference type="ChEBI" id="CHEBI:57925"/>
        <dbReference type="ChEBI" id="CHEBI:61694"/>
        <dbReference type="EC" id="3.4.19.13"/>
    </reaction>
</comment>
<dbReference type="Proteomes" id="UP000236340">
    <property type="component" value="Unassembled WGS sequence"/>
</dbReference>
<feature type="binding site" evidence="6">
    <location>
        <begin position="533"/>
        <end position="534"/>
    </location>
    <ligand>
        <name>L-glutamate</name>
        <dbReference type="ChEBI" id="CHEBI:29985"/>
    </ligand>
</feature>
<evidence type="ECO:0000256" key="7">
    <source>
        <dbReference type="RuleBase" id="RU368036"/>
    </source>
</evidence>
<evidence type="ECO:0000256" key="8">
    <source>
        <dbReference type="SAM" id="MobiDB-lite"/>
    </source>
</evidence>
<proteinExistence type="inferred from homology"/>
<evidence type="ECO:0000313" key="10">
    <source>
        <dbReference type="Proteomes" id="UP000236340"/>
    </source>
</evidence>
<gene>
    <name evidence="9" type="primary">ggt</name>
    <name evidence="9" type="ORF">C2E25_08495</name>
</gene>
<feature type="binding site" evidence="6">
    <location>
        <position position="504"/>
    </location>
    <ligand>
        <name>L-glutamate</name>
        <dbReference type="ChEBI" id="CHEBI:29985"/>
    </ligand>
</feature>
<feature type="binding site" evidence="6">
    <location>
        <position position="555"/>
    </location>
    <ligand>
        <name>L-glutamate</name>
        <dbReference type="ChEBI" id="CHEBI:29985"/>
    </ligand>
</feature>
<evidence type="ECO:0000256" key="3">
    <source>
        <dbReference type="ARBA" id="ARBA00023315"/>
    </source>
</evidence>
<dbReference type="GO" id="GO:0103068">
    <property type="term" value="F:leukotriene C4 gamma-glutamyl transferase activity"/>
    <property type="evidence" value="ECO:0007669"/>
    <property type="project" value="UniProtKB-EC"/>
</dbReference>
<comment type="catalytic activity">
    <reaction evidence="1 7">
        <text>an S-substituted glutathione + H2O = an S-substituted L-cysteinylglycine + L-glutamate</text>
        <dbReference type="Rhea" id="RHEA:59468"/>
        <dbReference type="ChEBI" id="CHEBI:15377"/>
        <dbReference type="ChEBI" id="CHEBI:29985"/>
        <dbReference type="ChEBI" id="CHEBI:90779"/>
        <dbReference type="ChEBI" id="CHEBI:143103"/>
        <dbReference type="EC" id="3.4.19.13"/>
    </reaction>
</comment>
<comment type="pathway">
    <text evidence="7">Sulfur metabolism; glutathione metabolism.</text>
</comment>
<dbReference type="Gene3D" id="1.10.246.130">
    <property type="match status" value="1"/>
</dbReference>
<reference evidence="9 10" key="1">
    <citation type="journal article" date="2018" name="Genome Announc.">
        <title>Genome Sequence of Geothermobacter sp. HR-1 Iron Reducer from the Loihi Seamount.</title>
        <authorList>
            <person name="Smith H."/>
            <person name="Abuyen K."/>
            <person name="Tremblay J."/>
            <person name="Savalia P."/>
            <person name="Perez-Rodriguez I."/>
            <person name="Emerson D."/>
            <person name="Tully B."/>
            <person name="Amend J."/>
        </authorList>
    </citation>
    <scope>NUCLEOTIDE SEQUENCE [LARGE SCALE GENOMIC DNA]</scope>
    <source>
        <strain evidence="9 10">HR-1</strain>
    </source>
</reference>